<dbReference type="GO" id="GO:0071944">
    <property type="term" value="C:cell periphery"/>
    <property type="evidence" value="ECO:0007669"/>
    <property type="project" value="TreeGrafter"/>
</dbReference>
<evidence type="ECO:0000256" key="4">
    <source>
        <dbReference type="SAM" id="Phobius"/>
    </source>
</evidence>
<keyword evidence="2 4" id="KW-0812">Transmembrane</keyword>
<protein>
    <submittedName>
        <fullName evidence="5">Uncharacterized protein</fullName>
    </submittedName>
</protein>
<dbReference type="EMBL" id="HACG01032093">
    <property type="protein sequence ID" value="CEK78958.1"/>
    <property type="molecule type" value="Transcribed_RNA"/>
</dbReference>
<dbReference type="GO" id="GO:0016020">
    <property type="term" value="C:membrane"/>
    <property type="evidence" value="ECO:0007669"/>
    <property type="project" value="UniProtKB-SubCell"/>
</dbReference>
<evidence type="ECO:0000313" key="5">
    <source>
        <dbReference type="EMBL" id="CEK78958.1"/>
    </source>
</evidence>
<keyword evidence="3 4" id="KW-0472">Membrane</keyword>
<feature type="transmembrane region" description="Helical" evidence="4">
    <location>
        <begin position="84"/>
        <end position="106"/>
    </location>
</feature>
<comment type="subcellular location">
    <subcellularLocation>
        <location evidence="1">Membrane</location>
        <topology evidence="1">Multi-pass membrane protein</topology>
    </subcellularLocation>
</comment>
<dbReference type="PANTHER" id="PTHR22914">
    <property type="entry name" value="CHITIN SYNTHASE"/>
    <property type="match status" value="1"/>
</dbReference>
<dbReference type="GO" id="GO:0004100">
    <property type="term" value="F:chitin synthase activity"/>
    <property type="evidence" value="ECO:0007669"/>
    <property type="project" value="InterPro"/>
</dbReference>
<sequence length="386" mass="44118">VLFRSKMLPSALKKTDPKKLRDELKNPIWAEDKGLGDGELIYGNEEEIKFWTDFVKKYLQPIRPSVDEKKKIADGLRELRNSSVFGLIIINLLWIALNFMFQFTGAARFSISYSYGGKDYKLEESILGLGFVMLLLLLLIIQMFGMLIHRMGTLQHLLAITQIRICKGEETDTHNEKKNRQDIMRRINEVLKLPMNGDAGAVTKPAMPNTSGNNWGVTFAPKSIRGIEFDESTSMLKETLGKTLKLPMFARTPDSVDDFHNRKSLNSVRQRLNGGNVRQKLFNNDALGRTILPHLPPRGRSLHQPVMSHTNNWGFTQKELSNMNVTTETNELPENLRHMGPMGRTLFQKSKIISEVPNNVLWTDNDVHKTIKAPRRSLHNNNNSRR</sequence>
<proteinExistence type="predicted"/>
<evidence type="ECO:0000256" key="3">
    <source>
        <dbReference type="ARBA" id="ARBA00023136"/>
    </source>
</evidence>
<accession>A0A0B7AE03</accession>
<organism evidence="5">
    <name type="scientific">Arion vulgaris</name>
    <dbReference type="NCBI Taxonomy" id="1028688"/>
    <lineage>
        <taxon>Eukaryota</taxon>
        <taxon>Metazoa</taxon>
        <taxon>Spiralia</taxon>
        <taxon>Lophotrochozoa</taxon>
        <taxon>Mollusca</taxon>
        <taxon>Gastropoda</taxon>
        <taxon>Heterobranchia</taxon>
        <taxon>Euthyneura</taxon>
        <taxon>Panpulmonata</taxon>
        <taxon>Eupulmonata</taxon>
        <taxon>Stylommatophora</taxon>
        <taxon>Helicina</taxon>
        <taxon>Arionoidea</taxon>
        <taxon>Arionidae</taxon>
        <taxon>Arion</taxon>
    </lineage>
</organism>
<dbReference type="PANTHER" id="PTHR22914:SF42">
    <property type="entry name" value="CHITIN SYNTHASE"/>
    <property type="match status" value="1"/>
</dbReference>
<keyword evidence="4" id="KW-1133">Transmembrane helix</keyword>
<reference evidence="5" key="1">
    <citation type="submission" date="2014-12" db="EMBL/GenBank/DDBJ databases">
        <title>Insight into the proteome of Arion vulgaris.</title>
        <authorList>
            <person name="Aradska J."/>
            <person name="Bulat T."/>
            <person name="Smidak R."/>
            <person name="Sarate P."/>
            <person name="Gangsoo J."/>
            <person name="Sialana F."/>
            <person name="Bilban M."/>
            <person name="Lubec G."/>
        </authorList>
    </citation>
    <scope>NUCLEOTIDE SEQUENCE</scope>
    <source>
        <tissue evidence="5">Skin</tissue>
    </source>
</reference>
<dbReference type="InterPro" id="IPR004835">
    <property type="entry name" value="Chitin_synth"/>
</dbReference>
<evidence type="ECO:0000256" key="2">
    <source>
        <dbReference type="ARBA" id="ARBA00022692"/>
    </source>
</evidence>
<feature type="non-terminal residue" evidence="5">
    <location>
        <position position="1"/>
    </location>
</feature>
<feature type="transmembrane region" description="Helical" evidence="4">
    <location>
        <begin position="126"/>
        <end position="148"/>
    </location>
</feature>
<gene>
    <name evidence="5" type="primary">ORF112848</name>
</gene>
<dbReference type="AlphaFoldDB" id="A0A0B7AE03"/>
<dbReference type="GO" id="GO:0006031">
    <property type="term" value="P:chitin biosynthetic process"/>
    <property type="evidence" value="ECO:0007669"/>
    <property type="project" value="TreeGrafter"/>
</dbReference>
<evidence type="ECO:0000256" key="1">
    <source>
        <dbReference type="ARBA" id="ARBA00004141"/>
    </source>
</evidence>
<name>A0A0B7AE03_9EUPU</name>